<keyword evidence="4 7" id="KW-0812">Transmembrane</keyword>
<feature type="transmembrane region" description="Helical" evidence="7">
    <location>
        <begin position="166"/>
        <end position="191"/>
    </location>
</feature>
<geneLocation type="plasmid" evidence="9 10">
    <name>pBN1</name>
</geneLocation>
<feature type="transmembrane region" description="Helical" evidence="7">
    <location>
        <begin position="105"/>
        <end position="126"/>
    </location>
</feature>
<evidence type="ECO:0000256" key="6">
    <source>
        <dbReference type="ARBA" id="ARBA00023136"/>
    </source>
</evidence>
<dbReference type="InterPro" id="IPR000515">
    <property type="entry name" value="MetI-like"/>
</dbReference>
<gene>
    <name evidence="9" type="ORF">CJU94_33745</name>
</gene>
<dbReference type="GO" id="GO:0005886">
    <property type="term" value="C:plasma membrane"/>
    <property type="evidence" value="ECO:0007669"/>
    <property type="project" value="UniProtKB-SubCell"/>
</dbReference>
<evidence type="ECO:0000256" key="2">
    <source>
        <dbReference type="ARBA" id="ARBA00022448"/>
    </source>
</evidence>
<evidence type="ECO:0000313" key="9">
    <source>
        <dbReference type="EMBL" id="ASW03183.1"/>
    </source>
</evidence>
<dbReference type="EMBL" id="CP022991">
    <property type="protein sequence ID" value="ASW03183.1"/>
    <property type="molecule type" value="Genomic_DNA"/>
</dbReference>
<comment type="similarity">
    <text evidence="7">Belongs to the binding-protein-dependent transport system permease family.</text>
</comment>
<dbReference type="PROSITE" id="PS50928">
    <property type="entry name" value="ABC_TM1"/>
    <property type="match status" value="1"/>
</dbReference>
<name>A0A248VWA9_9BURK</name>
<keyword evidence="3" id="KW-1003">Cell membrane</keyword>
<organism evidence="9 10">
    <name type="scientific">Paraburkholderia aromaticivorans</name>
    <dbReference type="NCBI Taxonomy" id="2026199"/>
    <lineage>
        <taxon>Bacteria</taxon>
        <taxon>Pseudomonadati</taxon>
        <taxon>Pseudomonadota</taxon>
        <taxon>Betaproteobacteria</taxon>
        <taxon>Burkholderiales</taxon>
        <taxon>Burkholderiaceae</taxon>
        <taxon>Paraburkholderia</taxon>
    </lineage>
</organism>
<dbReference type="SUPFAM" id="SSF161098">
    <property type="entry name" value="MetI-like"/>
    <property type="match status" value="1"/>
</dbReference>
<evidence type="ECO:0000256" key="1">
    <source>
        <dbReference type="ARBA" id="ARBA00004651"/>
    </source>
</evidence>
<proteinExistence type="inferred from homology"/>
<keyword evidence="10" id="KW-1185">Reference proteome</keyword>
<evidence type="ECO:0000256" key="7">
    <source>
        <dbReference type="RuleBase" id="RU363032"/>
    </source>
</evidence>
<reference evidence="9 10" key="1">
    <citation type="submission" date="2017-08" db="EMBL/GenBank/DDBJ databases">
        <title>Identification and genetic characteristics of simultaneous BTEX- and naphthalene-degrading Paraburkholderia sp. BN5 isolated from petroleum-contaminated soil.</title>
        <authorList>
            <person name="Lee Y."/>
            <person name="Jeon C.O."/>
        </authorList>
    </citation>
    <scope>NUCLEOTIDE SEQUENCE [LARGE SCALE GENOMIC DNA]</scope>
    <source>
        <strain evidence="9 10">BN5</strain>
        <plasmid evidence="9 10">pBN1</plasmid>
    </source>
</reference>
<evidence type="ECO:0000256" key="4">
    <source>
        <dbReference type="ARBA" id="ARBA00022692"/>
    </source>
</evidence>
<dbReference type="OrthoDB" id="8578268at2"/>
<dbReference type="Gene3D" id="1.10.3720.10">
    <property type="entry name" value="MetI-like"/>
    <property type="match status" value="1"/>
</dbReference>
<dbReference type="KEGG" id="parb:CJU94_33745"/>
<feature type="transmembrane region" description="Helical" evidence="7">
    <location>
        <begin position="203"/>
        <end position="221"/>
    </location>
</feature>
<evidence type="ECO:0000256" key="3">
    <source>
        <dbReference type="ARBA" id="ARBA00022475"/>
    </source>
</evidence>
<evidence type="ECO:0000313" key="10">
    <source>
        <dbReference type="Proteomes" id="UP000215158"/>
    </source>
</evidence>
<dbReference type="InterPro" id="IPR051393">
    <property type="entry name" value="ABC_transporter_permease"/>
</dbReference>
<comment type="subcellular location">
    <subcellularLocation>
        <location evidence="1 7">Cell membrane</location>
        <topology evidence="1 7">Multi-pass membrane protein</topology>
    </subcellularLocation>
</comment>
<feature type="transmembrane region" description="Helical" evidence="7">
    <location>
        <begin position="254"/>
        <end position="276"/>
    </location>
</feature>
<keyword evidence="9" id="KW-0614">Plasmid</keyword>
<sequence length="390" mass="42733">MTRDWFMQSSSHVSSPASQRRASRRSSVANWLDRQAPYVFVLPAVLLILGFSIFPLVTSAYLSLVRFSLGEGGYELKFVGMRNYVRLFSGSQQFHFVGVFRPPGMISFSVMVAAALATGWWLFSYLRGGHRSLVGGIGRLITAASLLALVWLTANTVGHGGELGSLMVTLFYVVFGVALQFLLGLGLAYLCTLPLKGGRFFRILFFLPLMVTPVGIAYMFRMMADTAVGPLAPVWAWLGLGQIAWAADPWLARIVVIIGDTWQWVPFMFLVLLAALEGTSRDQIEAAQLDGASNWRIFRDVTWPSIAPVAASAVLIRLIEAFKVVDLPNVLTNGGPGIATESMTLHAFIEWRTLNLGGASAVAYMLFFVSTIACVSFFQLVVRRARGGQS</sequence>
<feature type="transmembrane region" description="Helical" evidence="7">
    <location>
        <begin position="38"/>
        <end position="62"/>
    </location>
</feature>
<dbReference type="Proteomes" id="UP000215158">
    <property type="component" value="Plasmid pBN1"/>
</dbReference>
<feature type="transmembrane region" description="Helical" evidence="7">
    <location>
        <begin position="361"/>
        <end position="382"/>
    </location>
</feature>
<accession>A0A248VWA9</accession>
<feature type="domain" description="ABC transmembrane type-1" evidence="8">
    <location>
        <begin position="166"/>
        <end position="377"/>
    </location>
</feature>
<keyword evidence="5 7" id="KW-1133">Transmembrane helix</keyword>
<dbReference type="PANTHER" id="PTHR30193">
    <property type="entry name" value="ABC TRANSPORTER PERMEASE PROTEIN"/>
    <property type="match status" value="1"/>
</dbReference>
<dbReference type="InterPro" id="IPR035906">
    <property type="entry name" value="MetI-like_sf"/>
</dbReference>
<dbReference type="GO" id="GO:0055085">
    <property type="term" value="P:transmembrane transport"/>
    <property type="evidence" value="ECO:0007669"/>
    <property type="project" value="InterPro"/>
</dbReference>
<keyword evidence="6 7" id="KW-0472">Membrane</keyword>
<dbReference type="PANTHER" id="PTHR30193:SF37">
    <property type="entry name" value="INNER MEMBRANE ABC TRANSPORTER PERMEASE PROTEIN YCJO"/>
    <property type="match status" value="1"/>
</dbReference>
<dbReference type="CDD" id="cd06261">
    <property type="entry name" value="TM_PBP2"/>
    <property type="match status" value="1"/>
</dbReference>
<evidence type="ECO:0000259" key="8">
    <source>
        <dbReference type="PROSITE" id="PS50928"/>
    </source>
</evidence>
<protein>
    <submittedName>
        <fullName evidence="9">ABC transporter permease</fullName>
    </submittedName>
</protein>
<keyword evidence="2 7" id="KW-0813">Transport</keyword>
<dbReference type="Pfam" id="PF00528">
    <property type="entry name" value="BPD_transp_1"/>
    <property type="match status" value="1"/>
</dbReference>
<evidence type="ECO:0000256" key="5">
    <source>
        <dbReference type="ARBA" id="ARBA00022989"/>
    </source>
</evidence>
<dbReference type="AlphaFoldDB" id="A0A248VWA9"/>
<feature type="transmembrane region" description="Helical" evidence="7">
    <location>
        <begin position="133"/>
        <end position="154"/>
    </location>
</feature>